<name>A0ABX0XDT3_9BACT</name>
<evidence type="ECO:0000256" key="1">
    <source>
        <dbReference type="SAM" id="SignalP"/>
    </source>
</evidence>
<proteinExistence type="predicted"/>
<dbReference type="EMBL" id="JAATJH010000003">
    <property type="protein sequence ID" value="NJC26912.1"/>
    <property type="molecule type" value="Genomic_DNA"/>
</dbReference>
<protein>
    <submittedName>
        <fullName evidence="2">Uncharacterized protein</fullName>
    </submittedName>
</protein>
<evidence type="ECO:0000313" key="3">
    <source>
        <dbReference type="Proteomes" id="UP000770785"/>
    </source>
</evidence>
<feature type="signal peptide" evidence="1">
    <location>
        <begin position="1"/>
        <end position="18"/>
    </location>
</feature>
<sequence length="113" mass="12645">MKLLFLLFLLVFFCAACDDDDDLNLLTDDIPECVQSAIRGSQDPAVTQVHEVRVADERYYEFGTDACCDFGGFTLNSVCDTVCTTVGFTGMRSGTDCISGNDFNFTRRLVWER</sequence>
<dbReference type="RefSeq" id="WP_168037665.1">
    <property type="nucleotide sequence ID" value="NZ_JAATJH010000003.1"/>
</dbReference>
<accession>A0ABX0XDT3</accession>
<feature type="chain" id="PRO_5047308054" evidence="1">
    <location>
        <begin position="19"/>
        <end position="113"/>
    </location>
</feature>
<dbReference type="Proteomes" id="UP000770785">
    <property type="component" value="Unassembled WGS sequence"/>
</dbReference>
<evidence type="ECO:0000313" key="2">
    <source>
        <dbReference type="EMBL" id="NJC26912.1"/>
    </source>
</evidence>
<reference evidence="2 3" key="1">
    <citation type="submission" date="2020-03" db="EMBL/GenBank/DDBJ databases">
        <title>Genomic Encyclopedia of Type Strains, Phase IV (KMG-IV): sequencing the most valuable type-strain genomes for metagenomic binning, comparative biology and taxonomic classification.</title>
        <authorList>
            <person name="Goeker M."/>
        </authorList>
    </citation>
    <scope>NUCLEOTIDE SEQUENCE [LARGE SCALE GENOMIC DNA]</scope>
    <source>
        <strain evidence="2 3">DSM 105096</strain>
    </source>
</reference>
<keyword evidence="1" id="KW-0732">Signal</keyword>
<keyword evidence="3" id="KW-1185">Reference proteome</keyword>
<comment type="caution">
    <text evidence="2">The sequence shown here is derived from an EMBL/GenBank/DDBJ whole genome shotgun (WGS) entry which is preliminary data.</text>
</comment>
<organism evidence="2 3">
    <name type="scientific">Neolewinella antarctica</name>
    <dbReference type="NCBI Taxonomy" id="442734"/>
    <lineage>
        <taxon>Bacteria</taxon>
        <taxon>Pseudomonadati</taxon>
        <taxon>Bacteroidota</taxon>
        <taxon>Saprospiria</taxon>
        <taxon>Saprospirales</taxon>
        <taxon>Lewinellaceae</taxon>
        <taxon>Neolewinella</taxon>
    </lineage>
</organism>
<gene>
    <name evidence="2" type="ORF">GGR27_002422</name>
</gene>